<dbReference type="GO" id="GO:0005524">
    <property type="term" value="F:ATP binding"/>
    <property type="evidence" value="ECO:0007669"/>
    <property type="project" value="UniProtKB-KW"/>
</dbReference>
<evidence type="ECO:0000259" key="14">
    <source>
        <dbReference type="Pfam" id="PF13304"/>
    </source>
</evidence>
<dbReference type="Gene3D" id="1.20.1580.10">
    <property type="entry name" value="ABC transporter ATPase like domain"/>
    <property type="match status" value="1"/>
</dbReference>
<evidence type="ECO:0000256" key="11">
    <source>
        <dbReference type="ARBA" id="ARBA00038000"/>
    </source>
</evidence>
<evidence type="ECO:0000256" key="2">
    <source>
        <dbReference type="ARBA" id="ARBA00022490"/>
    </source>
</evidence>
<evidence type="ECO:0000256" key="8">
    <source>
        <dbReference type="ARBA" id="ARBA00022881"/>
    </source>
</evidence>
<sequence length="208" mass="21948">MTLDVQFLPDVDVPCPDCGGSRYAPEAEEILRDGLSLPDLLGFTVDEAIDAVGDIAKVRRRLQALADLGLGYLTLGEDTPALSGGEAQRLKLATQLHRDQSDAVFVLDEPSVGLHPLDVRTLLQVLQRLADRGATVIVIEHDLDLVANADYVIDMGPGGGEAGGRIVAVGTPDALAADEASMTGRYLAAHLRGQDTALSTEPVVDASR</sequence>
<accession>A0A2Y8ZWH4</accession>
<keyword evidence="3" id="KW-0677">Repeat</keyword>
<keyword evidence="6" id="KW-0228">DNA excision</keyword>
<keyword evidence="4" id="KW-0547">Nucleotide-binding</keyword>
<evidence type="ECO:0000256" key="3">
    <source>
        <dbReference type="ARBA" id="ARBA00022737"/>
    </source>
</evidence>
<keyword evidence="7" id="KW-0067">ATP-binding</keyword>
<keyword evidence="9" id="KW-0238">DNA-binding</keyword>
<proteinExistence type="inferred from homology"/>
<protein>
    <recommendedName>
        <fullName evidence="12">UvrABC system protein A</fullName>
    </recommendedName>
    <alternativeName>
        <fullName evidence="13">Excinuclease ABC subunit A</fullName>
    </alternativeName>
</protein>
<reference evidence="15 16" key="1">
    <citation type="submission" date="2016-10" db="EMBL/GenBank/DDBJ databases">
        <authorList>
            <person name="Cai Z."/>
        </authorList>
    </citation>
    <scope>NUCLEOTIDE SEQUENCE [LARGE SCALE GENOMIC DNA]</scope>
    <source>
        <strain evidence="15 16">CGMCC 1.10826</strain>
    </source>
</reference>
<keyword evidence="5" id="KW-0227">DNA damage</keyword>
<comment type="similarity">
    <text evidence="11">Belongs to the ABC transporter superfamily. UvrA family.</text>
</comment>
<gene>
    <name evidence="15" type="ORF">SAMN05216184_101342</name>
</gene>
<dbReference type="RefSeq" id="WP_258369142.1">
    <property type="nucleotide sequence ID" value="NZ_QKLZ01000001.1"/>
</dbReference>
<evidence type="ECO:0000256" key="4">
    <source>
        <dbReference type="ARBA" id="ARBA00022741"/>
    </source>
</evidence>
<organism evidence="15 16">
    <name type="scientific">Georgenia satyanarayanai</name>
    <dbReference type="NCBI Taxonomy" id="860221"/>
    <lineage>
        <taxon>Bacteria</taxon>
        <taxon>Bacillati</taxon>
        <taxon>Actinomycetota</taxon>
        <taxon>Actinomycetes</taxon>
        <taxon>Micrococcales</taxon>
        <taxon>Bogoriellaceae</taxon>
        <taxon>Georgenia</taxon>
    </lineage>
</organism>
<comment type="subcellular location">
    <subcellularLocation>
        <location evidence="1">Cytoplasm</location>
    </subcellularLocation>
</comment>
<dbReference type="AlphaFoldDB" id="A0A2Y8ZWH4"/>
<dbReference type="Proteomes" id="UP000250222">
    <property type="component" value="Unassembled WGS sequence"/>
</dbReference>
<feature type="domain" description="ATPase AAA-type core" evidence="14">
    <location>
        <begin position="83"/>
        <end position="142"/>
    </location>
</feature>
<evidence type="ECO:0000256" key="12">
    <source>
        <dbReference type="ARBA" id="ARBA00039316"/>
    </source>
</evidence>
<evidence type="ECO:0000256" key="6">
    <source>
        <dbReference type="ARBA" id="ARBA00022769"/>
    </source>
</evidence>
<evidence type="ECO:0000256" key="7">
    <source>
        <dbReference type="ARBA" id="ARBA00022840"/>
    </source>
</evidence>
<dbReference type="PANTHER" id="PTHR43152:SF1">
    <property type="entry name" value="UVRA PROTEIN"/>
    <property type="match status" value="1"/>
</dbReference>
<keyword evidence="8" id="KW-0267">Excision nuclease</keyword>
<dbReference type="Pfam" id="PF13304">
    <property type="entry name" value="AAA_21"/>
    <property type="match status" value="1"/>
</dbReference>
<keyword evidence="16" id="KW-1185">Reference proteome</keyword>
<name>A0A2Y8ZWH4_9MICO</name>
<evidence type="ECO:0000313" key="16">
    <source>
        <dbReference type="Proteomes" id="UP000250222"/>
    </source>
</evidence>
<evidence type="ECO:0000256" key="10">
    <source>
        <dbReference type="ARBA" id="ARBA00023204"/>
    </source>
</evidence>
<dbReference type="GO" id="GO:0003677">
    <property type="term" value="F:DNA binding"/>
    <property type="evidence" value="ECO:0007669"/>
    <property type="project" value="UniProtKB-KW"/>
</dbReference>
<evidence type="ECO:0000256" key="9">
    <source>
        <dbReference type="ARBA" id="ARBA00023125"/>
    </source>
</evidence>
<keyword evidence="10" id="KW-0234">DNA repair</keyword>
<dbReference type="GO" id="GO:0004518">
    <property type="term" value="F:nuclease activity"/>
    <property type="evidence" value="ECO:0007669"/>
    <property type="project" value="UniProtKB-KW"/>
</dbReference>
<dbReference type="GO" id="GO:0016887">
    <property type="term" value="F:ATP hydrolysis activity"/>
    <property type="evidence" value="ECO:0007669"/>
    <property type="project" value="InterPro"/>
</dbReference>
<dbReference type="PANTHER" id="PTHR43152">
    <property type="entry name" value="UVRABC SYSTEM PROTEIN A"/>
    <property type="match status" value="1"/>
</dbReference>
<dbReference type="GO" id="GO:0006281">
    <property type="term" value="P:DNA repair"/>
    <property type="evidence" value="ECO:0007669"/>
    <property type="project" value="UniProtKB-KW"/>
</dbReference>
<evidence type="ECO:0000256" key="13">
    <source>
        <dbReference type="ARBA" id="ARBA00042156"/>
    </source>
</evidence>
<dbReference type="InterPro" id="IPR027417">
    <property type="entry name" value="P-loop_NTPase"/>
</dbReference>
<evidence type="ECO:0000256" key="5">
    <source>
        <dbReference type="ARBA" id="ARBA00022763"/>
    </source>
</evidence>
<keyword evidence="2" id="KW-0963">Cytoplasm</keyword>
<dbReference type="InterPro" id="IPR003959">
    <property type="entry name" value="ATPase_AAA_core"/>
</dbReference>
<dbReference type="Gene3D" id="3.40.50.300">
    <property type="entry name" value="P-loop containing nucleotide triphosphate hydrolases"/>
    <property type="match status" value="1"/>
</dbReference>
<dbReference type="EMBL" id="UETB01000001">
    <property type="protein sequence ID" value="SSA36680.1"/>
    <property type="molecule type" value="Genomic_DNA"/>
</dbReference>
<evidence type="ECO:0000313" key="15">
    <source>
        <dbReference type="EMBL" id="SSA36680.1"/>
    </source>
</evidence>
<dbReference type="GO" id="GO:0005737">
    <property type="term" value="C:cytoplasm"/>
    <property type="evidence" value="ECO:0007669"/>
    <property type="project" value="UniProtKB-SubCell"/>
</dbReference>
<evidence type="ECO:0000256" key="1">
    <source>
        <dbReference type="ARBA" id="ARBA00004496"/>
    </source>
</evidence>
<dbReference type="SUPFAM" id="SSF52540">
    <property type="entry name" value="P-loop containing nucleoside triphosphate hydrolases"/>
    <property type="match status" value="1"/>
</dbReference>